<organism evidence="1 2">
    <name type="scientific">Eumeta variegata</name>
    <name type="common">Bagworm moth</name>
    <name type="synonym">Eumeta japonica</name>
    <dbReference type="NCBI Taxonomy" id="151549"/>
    <lineage>
        <taxon>Eukaryota</taxon>
        <taxon>Metazoa</taxon>
        <taxon>Ecdysozoa</taxon>
        <taxon>Arthropoda</taxon>
        <taxon>Hexapoda</taxon>
        <taxon>Insecta</taxon>
        <taxon>Pterygota</taxon>
        <taxon>Neoptera</taxon>
        <taxon>Endopterygota</taxon>
        <taxon>Lepidoptera</taxon>
        <taxon>Glossata</taxon>
        <taxon>Ditrysia</taxon>
        <taxon>Tineoidea</taxon>
        <taxon>Psychidae</taxon>
        <taxon>Oiketicinae</taxon>
        <taxon>Eumeta</taxon>
    </lineage>
</organism>
<sequence>MAMYLAYFTYERSLVDHPRPQWSQLRDGRLILASCPGVAPSGIPPRRIQVGSGSLRGRGAFHEVPSLVSSTDQALLRFGEGVLRSCLGKGRPLGDLSCLGECSRGIHEGLDRRCRTSGEYCAG</sequence>
<evidence type="ECO:0000313" key="1">
    <source>
        <dbReference type="EMBL" id="GBP42301.1"/>
    </source>
</evidence>
<protein>
    <submittedName>
        <fullName evidence="1">Uncharacterized protein</fullName>
    </submittedName>
</protein>
<dbReference type="AlphaFoldDB" id="A0A4C1VU96"/>
<evidence type="ECO:0000313" key="2">
    <source>
        <dbReference type="Proteomes" id="UP000299102"/>
    </source>
</evidence>
<reference evidence="1 2" key="1">
    <citation type="journal article" date="2019" name="Commun. Biol.">
        <title>The bagworm genome reveals a unique fibroin gene that provides high tensile strength.</title>
        <authorList>
            <person name="Kono N."/>
            <person name="Nakamura H."/>
            <person name="Ohtoshi R."/>
            <person name="Tomita M."/>
            <person name="Numata K."/>
            <person name="Arakawa K."/>
        </authorList>
    </citation>
    <scope>NUCLEOTIDE SEQUENCE [LARGE SCALE GENOMIC DNA]</scope>
</reference>
<dbReference type="EMBL" id="BGZK01000415">
    <property type="protein sequence ID" value="GBP42301.1"/>
    <property type="molecule type" value="Genomic_DNA"/>
</dbReference>
<accession>A0A4C1VU96</accession>
<gene>
    <name evidence="1" type="ORF">EVAR_16397_1</name>
</gene>
<comment type="caution">
    <text evidence="1">The sequence shown here is derived from an EMBL/GenBank/DDBJ whole genome shotgun (WGS) entry which is preliminary data.</text>
</comment>
<keyword evidence="2" id="KW-1185">Reference proteome</keyword>
<proteinExistence type="predicted"/>
<dbReference type="Proteomes" id="UP000299102">
    <property type="component" value="Unassembled WGS sequence"/>
</dbReference>
<name>A0A4C1VU96_EUMVA</name>